<proteinExistence type="predicted"/>
<dbReference type="EMBL" id="JBBUTI010000012">
    <property type="protein sequence ID" value="MEK8047965.1"/>
    <property type="molecule type" value="Genomic_DNA"/>
</dbReference>
<name>A0ABU9C7W3_9BURK</name>
<accession>A0ABU9C7W3</accession>
<protein>
    <submittedName>
        <fullName evidence="1">Nucleoside/nucleotide kinase family protein</fullName>
    </submittedName>
</protein>
<dbReference type="SUPFAM" id="SSF52540">
    <property type="entry name" value="P-loop containing nucleoside triphosphate hydrolases"/>
    <property type="match status" value="1"/>
</dbReference>
<dbReference type="Gene3D" id="3.40.50.300">
    <property type="entry name" value="P-loop containing nucleotide triphosphate hydrolases"/>
    <property type="match status" value="1"/>
</dbReference>
<evidence type="ECO:0000313" key="1">
    <source>
        <dbReference type="EMBL" id="MEK8047965.1"/>
    </source>
</evidence>
<dbReference type="GO" id="GO:0016301">
    <property type="term" value="F:kinase activity"/>
    <property type="evidence" value="ECO:0007669"/>
    <property type="project" value="UniProtKB-KW"/>
</dbReference>
<reference evidence="1 2" key="1">
    <citation type="submission" date="2024-04" db="EMBL/GenBank/DDBJ databases">
        <title>Novel species of the genus Ideonella isolated from streams.</title>
        <authorList>
            <person name="Lu H."/>
        </authorList>
    </citation>
    <scope>NUCLEOTIDE SEQUENCE [LARGE SCALE GENOMIC DNA]</scope>
    <source>
        <strain evidence="1 2">LYT19W</strain>
    </source>
</reference>
<gene>
    <name evidence="1" type="ORF">AACH00_16520</name>
</gene>
<organism evidence="1 2">
    <name type="scientific">Ideonella margarita</name>
    <dbReference type="NCBI Taxonomy" id="2984191"/>
    <lineage>
        <taxon>Bacteria</taxon>
        <taxon>Pseudomonadati</taxon>
        <taxon>Pseudomonadota</taxon>
        <taxon>Betaproteobacteria</taxon>
        <taxon>Burkholderiales</taxon>
        <taxon>Sphaerotilaceae</taxon>
        <taxon>Ideonella</taxon>
    </lineage>
</organism>
<comment type="caution">
    <text evidence="1">The sequence shown here is derived from an EMBL/GenBank/DDBJ whole genome shotgun (WGS) entry which is preliminary data.</text>
</comment>
<sequence>MSNPTPALPTELLAHLDALIPESGRRLLGLIGPPGAGKSTLAAALLAARPGLCQVVPMDGFHLANSVLDHLGRRSRKGAPDTFDAAGFVALLQRLRQPVPGEVVYVPDYRRELEEPVAGAIAVPPEVPLLIVEGNYLLLDDGPWARVADYLNESWYVVVNDDLRRERLVARHERFGRTRAEALAWVEQTDEPNARRIAQGRHRATRQVAWAD</sequence>
<keyword evidence="2" id="KW-1185">Reference proteome</keyword>
<keyword evidence="1" id="KW-0808">Transferase</keyword>
<dbReference type="InterPro" id="IPR027417">
    <property type="entry name" value="P-loop_NTPase"/>
</dbReference>
<dbReference type="NCBIfam" id="NF006743">
    <property type="entry name" value="PRK09270.1-2"/>
    <property type="match status" value="1"/>
</dbReference>
<dbReference type="RefSeq" id="WP_341400280.1">
    <property type="nucleotide sequence ID" value="NZ_JBBUTI010000012.1"/>
</dbReference>
<dbReference type="Proteomes" id="UP001379945">
    <property type="component" value="Unassembled WGS sequence"/>
</dbReference>
<dbReference type="PANTHER" id="PTHR10285">
    <property type="entry name" value="URIDINE KINASE"/>
    <property type="match status" value="1"/>
</dbReference>
<keyword evidence="1" id="KW-0418">Kinase</keyword>
<evidence type="ECO:0000313" key="2">
    <source>
        <dbReference type="Proteomes" id="UP001379945"/>
    </source>
</evidence>